<keyword evidence="1" id="KW-0472">Membrane</keyword>
<keyword evidence="1" id="KW-0812">Transmembrane</keyword>
<gene>
    <name evidence="2" type="ORF">PQO03_01805</name>
</gene>
<protein>
    <submittedName>
        <fullName evidence="2">Uncharacterized protein</fullName>
    </submittedName>
</protein>
<evidence type="ECO:0000313" key="2">
    <source>
        <dbReference type="EMBL" id="WDE96700.1"/>
    </source>
</evidence>
<feature type="transmembrane region" description="Helical" evidence="1">
    <location>
        <begin position="38"/>
        <end position="58"/>
    </location>
</feature>
<accession>A0ABY7VTZ8</accession>
<keyword evidence="3" id="KW-1185">Reference proteome</keyword>
<evidence type="ECO:0000313" key="3">
    <source>
        <dbReference type="Proteomes" id="UP001214250"/>
    </source>
</evidence>
<reference evidence="2 3" key="1">
    <citation type="submission" date="2023-02" db="EMBL/GenBank/DDBJ databases">
        <title>Genome sequence of Lentisphaera profundi SAORIC-696.</title>
        <authorList>
            <person name="Kim e."/>
            <person name="Cho J.-C."/>
            <person name="Choi A."/>
            <person name="Kang I."/>
        </authorList>
    </citation>
    <scope>NUCLEOTIDE SEQUENCE [LARGE SCALE GENOMIC DNA]</scope>
    <source>
        <strain evidence="2 3">SAORIC-696</strain>
    </source>
</reference>
<sequence length="59" mass="6975">MKHNRRHIEDIEVSEDEFYDAPQIDKVKGKYLSLESQVVICILAAVNFALFYFLVFMIH</sequence>
<name>A0ABY7VTZ8_9BACT</name>
<evidence type="ECO:0000256" key="1">
    <source>
        <dbReference type="SAM" id="Phobius"/>
    </source>
</evidence>
<keyword evidence="1" id="KW-1133">Transmembrane helix</keyword>
<organism evidence="2 3">
    <name type="scientific">Lentisphaera profundi</name>
    <dbReference type="NCBI Taxonomy" id="1658616"/>
    <lineage>
        <taxon>Bacteria</taxon>
        <taxon>Pseudomonadati</taxon>
        <taxon>Lentisphaerota</taxon>
        <taxon>Lentisphaeria</taxon>
        <taxon>Lentisphaerales</taxon>
        <taxon>Lentisphaeraceae</taxon>
        <taxon>Lentisphaera</taxon>
    </lineage>
</organism>
<dbReference type="RefSeq" id="WP_274150765.1">
    <property type="nucleotide sequence ID" value="NZ_CP117811.1"/>
</dbReference>
<dbReference type="Proteomes" id="UP001214250">
    <property type="component" value="Chromosome 1"/>
</dbReference>
<dbReference type="EMBL" id="CP117811">
    <property type="protein sequence ID" value="WDE96700.1"/>
    <property type="molecule type" value="Genomic_DNA"/>
</dbReference>
<proteinExistence type="predicted"/>